<reference evidence="2 3" key="1">
    <citation type="submission" date="2021-06" db="EMBL/GenBank/DDBJ databases">
        <authorList>
            <person name="Palmer J.M."/>
        </authorList>
    </citation>
    <scope>NUCLEOTIDE SEQUENCE [LARGE SCALE GENOMIC DNA]</scope>
    <source>
        <strain evidence="3">if_2019</strain>
        <tissue evidence="2">Muscle</tissue>
    </source>
</reference>
<sequence>MRKASAGNTTGILCRAKRRAVSQLRALLLILCLYSLYKSLWGPMPERFCYSLDSYHSNQGAWQLMFHLQINYSKLLMEENVSFFSFSFSGSEISFWCNCVTLAPFP</sequence>
<proteinExistence type="predicted"/>
<name>A0ABV0T1X2_9TELE</name>
<feature type="transmembrane region" description="Helical" evidence="1">
    <location>
        <begin position="20"/>
        <end position="37"/>
    </location>
</feature>
<protein>
    <submittedName>
        <fullName evidence="2">Uncharacterized protein</fullName>
    </submittedName>
</protein>
<keyword evidence="1" id="KW-0472">Membrane</keyword>
<keyword evidence="3" id="KW-1185">Reference proteome</keyword>
<comment type="caution">
    <text evidence="2">The sequence shown here is derived from an EMBL/GenBank/DDBJ whole genome shotgun (WGS) entry which is preliminary data.</text>
</comment>
<evidence type="ECO:0000313" key="3">
    <source>
        <dbReference type="Proteomes" id="UP001482620"/>
    </source>
</evidence>
<evidence type="ECO:0000256" key="1">
    <source>
        <dbReference type="SAM" id="Phobius"/>
    </source>
</evidence>
<evidence type="ECO:0000313" key="2">
    <source>
        <dbReference type="EMBL" id="MEQ2226863.1"/>
    </source>
</evidence>
<dbReference type="EMBL" id="JAHRIQ010016526">
    <property type="protein sequence ID" value="MEQ2226863.1"/>
    <property type="molecule type" value="Genomic_DNA"/>
</dbReference>
<organism evidence="2 3">
    <name type="scientific">Ilyodon furcidens</name>
    <name type="common">goldbreast splitfin</name>
    <dbReference type="NCBI Taxonomy" id="33524"/>
    <lineage>
        <taxon>Eukaryota</taxon>
        <taxon>Metazoa</taxon>
        <taxon>Chordata</taxon>
        <taxon>Craniata</taxon>
        <taxon>Vertebrata</taxon>
        <taxon>Euteleostomi</taxon>
        <taxon>Actinopterygii</taxon>
        <taxon>Neopterygii</taxon>
        <taxon>Teleostei</taxon>
        <taxon>Neoteleostei</taxon>
        <taxon>Acanthomorphata</taxon>
        <taxon>Ovalentaria</taxon>
        <taxon>Atherinomorphae</taxon>
        <taxon>Cyprinodontiformes</taxon>
        <taxon>Goodeidae</taxon>
        <taxon>Ilyodon</taxon>
    </lineage>
</organism>
<gene>
    <name evidence="2" type="ORF">ILYODFUR_031617</name>
</gene>
<keyword evidence="1" id="KW-1133">Transmembrane helix</keyword>
<accession>A0ABV0T1X2</accession>
<keyword evidence="1" id="KW-0812">Transmembrane</keyword>
<dbReference type="Proteomes" id="UP001482620">
    <property type="component" value="Unassembled WGS sequence"/>
</dbReference>